<evidence type="ECO:0000313" key="3">
    <source>
        <dbReference type="EMBL" id="GAA4703465.1"/>
    </source>
</evidence>
<dbReference type="Gene3D" id="3.40.50.300">
    <property type="entry name" value="P-loop containing nucleotide triphosphate hydrolases"/>
    <property type="match status" value="1"/>
</dbReference>
<evidence type="ECO:0000256" key="1">
    <source>
        <dbReference type="ARBA" id="ARBA00006611"/>
    </source>
</evidence>
<dbReference type="PANTHER" id="PTHR30486:SF15">
    <property type="entry name" value="TYPE II_IV SECRETION SYSTEM ATPASE"/>
    <property type="match status" value="1"/>
</dbReference>
<accession>A0ABP8XDH7</accession>
<feature type="domain" description="Bacterial type II secretion system protein E" evidence="2">
    <location>
        <begin position="89"/>
        <end position="378"/>
    </location>
</feature>
<dbReference type="EMBL" id="BAABKM010000002">
    <property type="protein sequence ID" value="GAA4703465.1"/>
    <property type="molecule type" value="Genomic_DNA"/>
</dbReference>
<sequence>MSLRDRVRAGHHDIDSGVGLSRAIDDDMAAHLRRLLLAEVNLSELSALTDEAKRARLERVVGALLTREGPLLSNRERSRLVRRTVDEALGLGILEPLLEDDTVTEIMVNGAENIFVERAGRLHLLPIRFSSEAQVYQAIDRIVASVNRRVDESSPMVDARLSTGERVNVIVPPLAVDGPTITIRRFPTPYSIEQLIGLDTFDQETADLLGALVLARTNILISGGTGSGKTTMLNALSSFIPERERIVTIEDAAELALQQLHVIRLEARPANVEGEGQVTIRDLVRNSLRMRPDRIIVGETRGGEALDMLQAMNTGHEGSLATIHANGVLDALLRMETLCTMGEIELPHATLRDQVNTAIDVIVQLTRLPDGRRRIVEIAALTSQHREDYQRHSMMRFEADDWDGHSAVTGRVIRQPLTDELLLRCRSAGAAVPPAYDPRVLGTST</sequence>
<dbReference type="Pfam" id="PF00437">
    <property type="entry name" value="T2SSE"/>
    <property type="match status" value="1"/>
</dbReference>
<evidence type="ECO:0000259" key="2">
    <source>
        <dbReference type="Pfam" id="PF00437"/>
    </source>
</evidence>
<reference evidence="4" key="1">
    <citation type="journal article" date="2019" name="Int. J. Syst. Evol. Microbiol.">
        <title>The Global Catalogue of Microorganisms (GCM) 10K type strain sequencing project: providing services to taxonomists for standard genome sequencing and annotation.</title>
        <authorList>
            <consortium name="The Broad Institute Genomics Platform"/>
            <consortium name="The Broad Institute Genome Sequencing Center for Infectious Disease"/>
            <person name="Wu L."/>
            <person name="Ma J."/>
        </authorList>
    </citation>
    <scope>NUCLEOTIDE SEQUENCE [LARGE SCALE GENOMIC DNA]</scope>
    <source>
        <strain evidence="4">JCM 18531</strain>
    </source>
</reference>
<comment type="caution">
    <text evidence="3">The sequence shown here is derived from an EMBL/GenBank/DDBJ whole genome shotgun (WGS) entry which is preliminary data.</text>
</comment>
<dbReference type="Gene3D" id="3.30.450.380">
    <property type="match status" value="1"/>
</dbReference>
<dbReference type="InterPro" id="IPR050921">
    <property type="entry name" value="T4SS_GSP_E_ATPase"/>
</dbReference>
<name>A0ABP8XDH7_9ACTN</name>
<gene>
    <name evidence="3" type="ORF">GCM10023349_21110</name>
</gene>
<dbReference type="PANTHER" id="PTHR30486">
    <property type="entry name" value="TWITCHING MOTILITY PROTEIN PILT"/>
    <property type="match status" value="1"/>
</dbReference>
<proteinExistence type="inferred from homology"/>
<evidence type="ECO:0000313" key="4">
    <source>
        <dbReference type="Proteomes" id="UP001499974"/>
    </source>
</evidence>
<dbReference type="CDD" id="cd01130">
    <property type="entry name" value="VirB11-like_ATPase"/>
    <property type="match status" value="1"/>
</dbReference>
<comment type="similarity">
    <text evidence="1">Belongs to the GSP E family.</text>
</comment>
<keyword evidence="4" id="KW-1185">Reference proteome</keyword>
<dbReference type="Proteomes" id="UP001499974">
    <property type="component" value="Unassembled WGS sequence"/>
</dbReference>
<dbReference type="RefSeq" id="WP_345521218.1">
    <property type="nucleotide sequence ID" value="NZ_BAABKM010000002.1"/>
</dbReference>
<protein>
    <submittedName>
        <fullName evidence="3">CpaF family protein</fullName>
    </submittedName>
</protein>
<dbReference type="SUPFAM" id="SSF52540">
    <property type="entry name" value="P-loop containing nucleoside triphosphate hydrolases"/>
    <property type="match status" value="1"/>
</dbReference>
<organism evidence="3 4">
    <name type="scientific">Nocardioides conyzicola</name>
    <dbReference type="NCBI Taxonomy" id="1651781"/>
    <lineage>
        <taxon>Bacteria</taxon>
        <taxon>Bacillati</taxon>
        <taxon>Actinomycetota</taxon>
        <taxon>Actinomycetes</taxon>
        <taxon>Propionibacteriales</taxon>
        <taxon>Nocardioidaceae</taxon>
        <taxon>Nocardioides</taxon>
    </lineage>
</organism>
<dbReference type="InterPro" id="IPR001482">
    <property type="entry name" value="T2SS/T4SS_dom"/>
</dbReference>
<dbReference type="InterPro" id="IPR027417">
    <property type="entry name" value="P-loop_NTPase"/>
</dbReference>